<dbReference type="RefSeq" id="WP_281467427.1">
    <property type="nucleotide sequence ID" value="NZ_CP124535.1"/>
</dbReference>
<evidence type="ECO:0000313" key="2">
    <source>
        <dbReference type="Proteomes" id="UP001230978"/>
    </source>
</evidence>
<dbReference type="InterPro" id="IPR010865">
    <property type="entry name" value="DUF1499"/>
</dbReference>
<dbReference type="Pfam" id="PF07386">
    <property type="entry name" value="DUF1499"/>
    <property type="match status" value="1"/>
</dbReference>
<sequence>MGMIAGLLALIVLGFGLYVRFAPSEAARWHQPLPTDAVALEDCLMSIQQGRGDARAACLVPGETTEVLMALDTIAVTSPRTKRLAGSWADGRITWITRSALWGFPDYTTAQVTAGPDGKTRLDIHARLRFGESDLGVNAARLVNWLTRLKADLPAAANP</sequence>
<dbReference type="EMBL" id="CP124535">
    <property type="protein sequence ID" value="WGV16760.1"/>
    <property type="molecule type" value="Genomic_DNA"/>
</dbReference>
<reference evidence="1 2" key="1">
    <citation type="submission" date="2023-04" db="EMBL/GenBank/DDBJ databases">
        <title>YMD61, complete Genome.</title>
        <authorList>
            <person name="Zhang J."/>
        </authorList>
    </citation>
    <scope>NUCLEOTIDE SEQUENCE [LARGE SCALE GENOMIC DNA]</scope>
    <source>
        <strain evidence="1 2">YMD61</strain>
    </source>
</reference>
<dbReference type="Proteomes" id="UP001230978">
    <property type="component" value="Chromosome"/>
</dbReference>
<name>A0ABY8Q7B7_9RHOB</name>
<proteinExistence type="predicted"/>
<protein>
    <submittedName>
        <fullName evidence="1">DUF1499 domain-containing protein</fullName>
    </submittedName>
</protein>
<gene>
    <name evidence="1" type="ORF">QF092_02790</name>
</gene>
<evidence type="ECO:0000313" key="1">
    <source>
        <dbReference type="EMBL" id="WGV16760.1"/>
    </source>
</evidence>
<accession>A0ABY8Q7B7</accession>
<organism evidence="1 2">
    <name type="scientific">Fuscovulum ytuae</name>
    <dbReference type="NCBI Taxonomy" id="3042299"/>
    <lineage>
        <taxon>Bacteria</taxon>
        <taxon>Pseudomonadati</taxon>
        <taxon>Pseudomonadota</taxon>
        <taxon>Alphaproteobacteria</taxon>
        <taxon>Rhodobacterales</taxon>
        <taxon>Paracoccaceae</taxon>
        <taxon>Fuscovulum</taxon>
    </lineage>
</organism>
<keyword evidence="2" id="KW-1185">Reference proteome</keyword>